<protein>
    <submittedName>
        <fullName evidence="1">Uncharacterized protein</fullName>
    </submittedName>
</protein>
<dbReference type="AlphaFoldDB" id="B4FJT9"/>
<organism evidence="1">
    <name type="scientific">Zea mays</name>
    <name type="common">Maize</name>
    <dbReference type="NCBI Taxonomy" id="4577"/>
    <lineage>
        <taxon>Eukaryota</taxon>
        <taxon>Viridiplantae</taxon>
        <taxon>Streptophyta</taxon>
        <taxon>Embryophyta</taxon>
        <taxon>Tracheophyta</taxon>
        <taxon>Spermatophyta</taxon>
        <taxon>Magnoliopsida</taxon>
        <taxon>Liliopsida</taxon>
        <taxon>Poales</taxon>
        <taxon>Poaceae</taxon>
        <taxon>PACMAD clade</taxon>
        <taxon>Panicoideae</taxon>
        <taxon>Andropogonodae</taxon>
        <taxon>Andropogoneae</taxon>
        <taxon>Tripsacinae</taxon>
        <taxon>Zea</taxon>
    </lineage>
</organism>
<accession>B4FJT9</accession>
<sequence>MGSRHSACSAEAGCRGSFVLLLLVTLLRGEVLCLSNWRNLTGGYDL</sequence>
<dbReference type="EMBL" id="BT037377">
    <property type="protein sequence ID" value="ACF82382.1"/>
    <property type="molecule type" value="mRNA"/>
</dbReference>
<proteinExistence type="evidence at transcript level"/>
<reference evidence="1" key="1">
    <citation type="journal article" date="2009" name="PLoS Genet.">
        <title>Sequencing, mapping, and analysis of 27,455 maize full-length cDNAs.</title>
        <authorList>
            <person name="Soderlund C."/>
            <person name="Descour A."/>
            <person name="Kudrna D."/>
            <person name="Bomhoff M."/>
            <person name="Boyd L."/>
            <person name="Currie J."/>
            <person name="Angelova A."/>
            <person name="Collura K."/>
            <person name="Wissotski M."/>
            <person name="Ashley E."/>
            <person name="Morrow D."/>
            <person name="Fernandes J."/>
            <person name="Walbot V."/>
            <person name="Yu Y."/>
        </authorList>
    </citation>
    <scope>NUCLEOTIDE SEQUENCE</scope>
    <source>
        <strain evidence="1">B73</strain>
    </source>
</reference>
<name>B4FJT9_MAIZE</name>
<evidence type="ECO:0000313" key="1">
    <source>
        <dbReference type="EMBL" id="ACF82382.1"/>
    </source>
</evidence>